<dbReference type="STRING" id="937334.SAMN05444406_12119"/>
<dbReference type="InterPro" id="IPR041468">
    <property type="entry name" value="HTH_ParB/Spo0J"/>
</dbReference>
<dbReference type="InterPro" id="IPR023705">
    <property type="entry name" value="Nucleoid_occlusion_protein"/>
</dbReference>
<evidence type="ECO:0000256" key="4">
    <source>
        <dbReference type="ARBA" id="ARBA00022618"/>
    </source>
</evidence>
<dbReference type="CDD" id="cd16393">
    <property type="entry name" value="SPO0J_N"/>
    <property type="match status" value="1"/>
</dbReference>
<reference evidence="9 10" key="1">
    <citation type="submission" date="2016-10" db="EMBL/GenBank/DDBJ databases">
        <authorList>
            <person name="de Groot N.N."/>
        </authorList>
    </citation>
    <scope>NUCLEOTIDE SEQUENCE [LARGE SCALE GENOMIC DNA]</scope>
    <source>
        <strain evidence="9 10">DSM 20678</strain>
    </source>
</reference>
<dbReference type="GO" id="GO:0009295">
    <property type="term" value="C:nucleoid"/>
    <property type="evidence" value="ECO:0007669"/>
    <property type="project" value="UniProtKB-SubCell"/>
</dbReference>
<evidence type="ECO:0000313" key="9">
    <source>
        <dbReference type="EMBL" id="SFQ25864.1"/>
    </source>
</evidence>
<dbReference type="Proteomes" id="UP000198577">
    <property type="component" value="Unassembled WGS sequence"/>
</dbReference>
<keyword evidence="3" id="KW-0963">Cytoplasm</keyword>
<evidence type="ECO:0000256" key="2">
    <source>
        <dbReference type="ARBA" id="ARBA00006295"/>
    </source>
</evidence>
<evidence type="ECO:0000256" key="5">
    <source>
        <dbReference type="ARBA" id="ARBA00023125"/>
    </source>
</evidence>
<protein>
    <submittedName>
        <fullName evidence="9">ParB family protein</fullName>
    </submittedName>
</protein>
<dbReference type="SUPFAM" id="SSF110849">
    <property type="entry name" value="ParB/Sulfiredoxin"/>
    <property type="match status" value="1"/>
</dbReference>
<dbReference type="AlphaFoldDB" id="A0A1I5X1R7"/>
<dbReference type="InterPro" id="IPR003115">
    <property type="entry name" value="ParB_N"/>
</dbReference>
<dbReference type="PROSITE" id="PS50943">
    <property type="entry name" value="HTH_CROC1"/>
    <property type="match status" value="1"/>
</dbReference>
<dbReference type="PANTHER" id="PTHR33375:SF8">
    <property type="entry name" value="NUCLEOID OCCLUSION PROTEIN"/>
    <property type="match status" value="1"/>
</dbReference>
<comment type="subcellular location">
    <subcellularLocation>
        <location evidence="1">Cytoplasm</location>
        <location evidence="1">Nucleoid</location>
    </subcellularLocation>
</comment>
<dbReference type="PANTHER" id="PTHR33375">
    <property type="entry name" value="CHROMOSOME-PARTITIONING PROTEIN PARB-RELATED"/>
    <property type="match status" value="1"/>
</dbReference>
<feature type="domain" description="HTH cro/C1-type" evidence="8">
    <location>
        <begin position="138"/>
        <end position="160"/>
    </location>
</feature>
<evidence type="ECO:0000313" key="10">
    <source>
        <dbReference type="Proteomes" id="UP000198577"/>
    </source>
</evidence>
<proteinExistence type="inferred from homology"/>
<dbReference type="InterPro" id="IPR050336">
    <property type="entry name" value="Chromosome_partition/occlusion"/>
</dbReference>
<dbReference type="SMART" id="SM00470">
    <property type="entry name" value="ParB"/>
    <property type="match status" value="1"/>
</dbReference>
<dbReference type="InterPro" id="IPR004437">
    <property type="entry name" value="ParB/RepB/Spo0J"/>
</dbReference>
<dbReference type="Pfam" id="PF17762">
    <property type="entry name" value="HTH_ParB"/>
    <property type="match status" value="1"/>
</dbReference>
<evidence type="ECO:0000259" key="8">
    <source>
        <dbReference type="PROSITE" id="PS50943"/>
    </source>
</evidence>
<evidence type="ECO:0000256" key="3">
    <source>
        <dbReference type="ARBA" id="ARBA00022490"/>
    </source>
</evidence>
<gene>
    <name evidence="9" type="ORF">SAMN05444406_12119</name>
</gene>
<dbReference type="GO" id="GO:0000917">
    <property type="term" value="P:division septum assembly"/>
    <property type="evidence" value="ECO:0007669"/>
    <property type="project" value="UniProtKB-KW"/>
</dbReference>
<keyword evidence="4" id="KW-0132">Cell division</keyword>
<keyword evidence="10" id="KW-1185">Reference proteome</keyword>
<dbReference type="GO" id="GO:0003677">
    <property type="term" value="F:DNA binding"/>
    <property type="evidence" value="ECO:0007669"/>
    <property type="project" value="UniProtKB-KW"/>
</dbReference>
<dbReference type="FunFam" id="1.10.10.2830:FF:000001">
    <property type="entry name" value="Chromosome partitioning protein ParB"/>
    <property type="match status" value="1"/>
</dbReference>
<dbReference type="EMBL" id="FOXR01000021">
    <property type="protein sequence ID" value="SFQ25864.1"/>
    <property type="molecule type" value="Genomic_DNA"/>
</dbReference>
<evidence type="ECO:0000256" key="1">
    <source>
        <dbReference type="ARBA" id="ARBA00004453"/>
    </source>
</evidence>
<keyword evidence="7" id="KW-0131">Cell cycle</keyword>
<dbReference type="Gene3D" id="3.90.1530.30">
    <property type="match status" value="1"/>
</dbReference>
<dbReference type="SUPFAM" id="SSF109709">
    <property type="entry name" value="KorB DNA-binding domain-like"/>
    <property type="match status" value="1"/>
</dbReference>
<dbReference type="GO" id="GO:0005694">
    <property type="term" value="C:chromosome"/>
    <property type="evidence" value="ECO:0007669"/>
    <property type="project" value="TreeGrafter"/>
</dbReference>
<dbReference type="NCBIfam" id="TIGR00180">
    <property type="entry name" value="parB_part"/>
    <property type="match status" value="1"/>
</dbReference>
<dbReference type="Gene3D" id="1.10.10.2830">
    <property type="match status" value="1"/>
</dbReference>
<dbReference type="InterPro" id="IPR036086">
    <property type="entry name" value="ParB/Sulfiredoxin_sf"/>
</dbReference>
<keyword evidence="6" id="KW-0717">Septation</keyword>
<dbReference type="FunFam" id="3.90.1530.30:FF:000001">
    <property type="entry name" value="Chromosome partitioning protein ParB"/>
    <property type="match status" value="1"/>
</dbReference>
<name>A0A1I5X1R7_9FIRM</name>
<comment type="similarity">
    <text evidence="2">Belongs to the ParB family.</text>
</comment>
<dbReference type="GO" id="GO:0045881">
    <property type="term" value="P:positive regulation of sporulation resulting in formation of a cellular spore"/>
    <property type="evidence" value="ECO:0007669"/>
    <property type="project" value="TreeGrafter"/>
</dbReference>
<evidence type="ECO:0000256" key="6">
    <source>
        <dbReference type="ARBA" id="ARBA00023210"/>
    </source>
</evidence>
<dbReference type="GO" id="GO:0007059">
    <property type="term" value="P:chromosome segregation"/>
    <property type="evidence" value="ECO:0007669"/>
    <property type="project" value="TreeGrafter"/>
</dbReference>
<dbReference type="NCBIfam" id="TIGR04285">
    <property type="entry name" value="nucleoid_noc"/>
    <property type="match status" value="1"/>
</dbReference>
<accession>A0A1I5X1R7</accession>
<keyword evidence="5" id="KW-0238">DNA-binding</keyword>
<sequence>MANIIKRMGAIEVLRVIRKGVSGNCMMVQQIPIDKIRPNPYQPRKEFSKQGLEELSQSIRQYGVLQPITVRKVGSDAYELIAGERRLRACQMIGMEYIPAIVLNIHERDSAIIAMIENLQREDLHYLDEAMGYACLIQDHGFTQEELAKRIGKNQSTIANKMRLLKLPDNIKKMLLENNLTERHARALLRLPDDDLKLKVLEQVISKKYNVKETEMLIERILRKLQSDKLGTIKRTKVKQACKKDVRIFINTIKKAVNMIKEYGLNPQMTQIDNEDSVEIIVKIPKYS</sequence>
<dbReference type="Pfam" id="PF02195">
    <property type="entry name" value="ParB_N"/>
    <property type="match status" value="1"/>
</dbReference>
<organism evidence="9 10">
    <name type="scientific">Caldicoprobacter faecalis</name>
    <dbReference type="NCBI Taxonomy" id="937334"/>
    <lineage>
        <taxon>Bacteria</taxon>
        <taxon>Bacillati</taxon>
        <taxon>Bacillota</taxon>
        <taxon>Clostridia</taxon>
        <taxon>Caldicoprobacterales</taxon>
        <taxon>Caldicoprobacteraceae</taxon>
        <taxon>Caldicoprobacter</taxon>
    </lineage>
</organism>
<dbReference type="InterPro" id="IPR001387">
    <property type="entry name" value="Cro/C1-type_HTH"/>
</dbReference>
<evidence type="ECO:0000256" key="7">
    <source>
        <dbReference type="ARBA" id="ARBA00023306"/>
    </source>
</evidence>